<dbReference type="Gene3D" id="1.10.287.130">
    <property type="match status" value="1"/>
</dbReference>
<evidence type="ECO:0000259" key="17">
    <source>
        <dbReference type="PROSITE" id="PS50113"/>
    </source>
</evidence>
<feature type="domain" description="Histidine kinase" evidence="14">
    <location>
        <begin position="653"/>
        <end position="892"/>
    </location>
</feature>
<evidence type="ECO:0000313" key="20">
    <source>
        <dbReference type="Proteomes" id="UP001482513"/>
    </source>
</evidence>
<evidence type="ECO:0000256" key="8">
    <source>
        <dbReference type="ARBA" id="ARBA00022777"/>
    </source>
</evidence>
<organism evidence="19 20">
    <name type="scientific">Leptolyngbya subtilissima DQ-A4</name>
    <dbReference type="NCBI Taxonomy" id="2933933"/>
    <lineage>
        <taxon>Bacteria</taxon>
        <taxon>Bacillati</taxon>
        <taxon>Cyanobacteriota</taxon>
        <taxon>Cyanophyceae</taxon>
        <taxon>Leptolyngbyales</taxon>
        <taxon>Leptolyngbyaceae</taxon>
        <taxon>Leptolyngbya group</taxon>
        <taxon>Leptolyngbya</taxon>
    </lineage>
</organism>
<dbReference type="SMART" id="SM00388">
    <property type="entry name" value="HisKA"/>
    <property type="match status" value="1"/>
</dbReference>
<evidence type="ECO:0000259" key="16">
    <source>
        <dbReference type="PROSITE" id="PS50112"/>
    </source>
</evidence>
<comment type="catalytic activity">
    <reaction evidence="1">
        <text>ATP + protein L-histidine = ADP + protein N-phospho-L-histidine.</text>
        <dbReference type="EC" id="2.7.13.3"/>
    </reaction>
</comment>
<dbReference type="SMART" id="SM00086">
    <property type="entry name" value="PAC"/>
    <property type="match status" value="2"/>
</dbReference>
<dbReference type="SUPFAM" id="SSF52172">
    <property type="entry name" value="CheY-like"/>
    <property type="match status" value="1"/>
</dbReference>
<dbReference type="SMART" id="SM00304">
    <property type="entry name" value="HAMP"/>
    <property type="match status" value="1"/>
</dbReference>
<keyword evidence="19" id="KW-0547">Nucleotide-binding</keyword>
<evidence type="ECO:0000259" key="18">
    <source>
        <dbReference type="PROSITE" id="PS50885"/>
    </source>
</evidence>
<comment type="caution">
    <text evidence="19">The sequence shown here is derived from an EMBL/GenBank/DDBJ whole genome shotgun (WGS) entry which is preliminary data.</text>
</comment>
<dbReference type="PROSITE" id="PS50113">
    <property type="entry name" value="PAC"/>
    <property type="match status" value="2"/>
</dbReference>
<dbReference type="PANTHER" id="PTHR43547:SF2">
    <property type="entry name" value="HYBRID SIGNAL TRANSDUCTION HISTIDINE KINASE C"/>
    <property type="match status" value="1"/>
</dbReference>
<evidence type="ECO:0000259" key="14">
    <source>
        <dbReference type="PROSITE" id="PS50109"/>
    </source>
</evidence>
<dbReference type="InterPro" id="IPR011006">
    <property type="entry name" value="CheY-like_superfamily"/>
</dbReference>
<protein>
    <recommendedName>
        <fullName evidence="3">histidine kinase</fullName>
        <ecNumber evidence="3">2.7.13.3</ecNumber>
    </recommendedName>
</protein>
<evidence type="ECO:0000256" key="1">
    <source>
        <dbReference type="ARBA" id="ARBA00000085"/>
    </source>
</evidence>
<dbReference type="Gene3D" id="6.10.340.10">
    <property type="match status" value="1"/>
</dbReference>
<keyword evidence="8" id="KW-0418">Kinase</keyword>
<keyword evidence="4" id="KW-1003">Cell membrane</keyword>
<dbReference type="PROSITE" id="PS50109">
    <property type="entry name" value="HIS_KIN"/>
    <property type="match status" value="1"/>
</dbReference>
<gene>
    <name evidence="19" type="ORF">NC992_15750</name>
</gene>
<dbReference type="EMBL" id="JAMPKX010000007">
    <property type="protein sequence ID" value="MEP0948338.1"/>
    <property type="molecule type" value="Genomic_DNA"/>
</dbReference>
<dbReference type="PROSITE" id="PS50110">
    <property type="entry name" value="RESPONSE_REGULATORY"/>
    <property type="match status" value="1"/>
</dbReference>
<dbReference type="InterPro" id="IPR000700">
    <property type="entry name" value="PAS-assoc_C"/>
</dbReference>
<dbReference type="InterPro" id="IPR003660">
    <property type="entry name" value="HAMP_dom"/>
</dbReference>
<dbReference type="InterPro" id="IPR001789">
    <property type="entry name" value="Sig_transdc_resp-reg_receiver"/>
</dbReference>
<evidence type="ECO:0000256" key="9">
    <source>
        <dbReference type="ARBA" id="ARBA00022989"/>
    </source>
</evidence>
<dbReference type="Pfam" id="PF13426">
    <property type="entry name" value="PAS_9"/>
    <property type="match status" value="2"/>
</dbReference>
<dbReference type="EC" id="2.7.13.3" evidence="3"/>
<evidence type="ECO:0000313" key="19">
    <source>
        <dbReference type="EMBL" id="MEP0948338.1"/>
    </source>
</evidence>
<dbReference type="CDD" id="cd00082">
    <property type="entry name" value="HisKA"/>
    <property type="match status" value="1"/>
</dbReference>
<dbReference type="Pfam" id="PF00072">
    <property type="entry name" value="Response_reg"/>
    <property type="match status" value="1"/>
</dbReference>
<dbReference type="SMART" id="SM00387">
    <property type="entry name" value="HATPase_c"/>
    <property type="match status" value="1"/>
</dbReference>
<feature type="modified residue" description="4-aspartylphosphate" evidence="12">
    <location>
        <position position="966"/>
    </location>
</feature>
<keyword evidence="6" id="KW-0808">Transferase</keyword>
<dbReference type="Gene3D" id="3.30.565.10">
    <property type="entry name" value="Histidine kinase-like ATPase, C-terminal domain"/>
    <property type="match status" value="1"/>
</dbReference>
<dbReference type="SUPFAM" id="SSF55874">
    <property type="entry name" value="ATPase domain of HSP90 chaperone/DNA topoisomerase II/histidine kinase"/>
    <property type="match status" value="1"/>
</dbReference>
<dbReference type="Pfam" id="PF00512">
    <property type="entry name" value="HisKA"/>
    <property type="match status" value="1"/>
</dbReference>
<dbReference type="InterPro" id="IPR035965">
    <property type="entry name" value="PAS-like_dom_sf"/>
</dbReference>
<evidence type="ECO:0000259" key="15">
    <source>
        <dbReference type="PROSITE" id="PS50110"/>
    </source>
</evidence>
<dbReference type="Pfam" id="PF02743">
    <property type="entry name" value="dCache_1"/>
    <property type="match status" value="1"/>
</dbReference>
<dbReference type="InterPro" id="IPR033479">
    <property type="entry name" value="dCache_1"/>
</dbReference>
<dbReference type="RefSeq" id="WP_190703787.1">
    <property type="nucleotide sequence ID" value="NZ_JAMPKX010000007.1"/>
</dbReference>
<dbReference type="NCBIfam" id="TIGR00229">
    <property type="entry name" value="sensory_box"/>
    <property type="match status" value="2"/>
</dbReference>
<evidence type="ECO:0000256" key="13">
    <source>
        <dbReference type="SAM" id="Phobius"/>
    </source>
</evidence>
<dbReference type="InterPro" id="IPR036097">
    <property type="entry name" value="HisK_dim/P_sf"/>
</dbReference>
<dbReference type="Proteomes" id="UP001482513">
    <property type="component" value="Unassembled WGS sequence"/>
</dbReference>
<feature type="domain" description="Response regulatory" evidence="15">
    <location>
        <begin position="917"/>
        <end position="1035"/>
    </location>
</feature>
<dbReference type="Pfam" id="PF00672">
    <property type="entry name" value="HAMP"/>
    <property type="match status" value="1"/>
</dbReference>
<dbReference type="SUPFAM" id="SSF158472">
    <property type="entry name" value="HAMP domain-like"/>
    <property type="match status" value="1"/>
</dbReference>
<feature type="domain" description="PAC" evidence="17">
    <location>
        <begin position="434"/>
        <end position="486"/>
    </location>
</feature>
<keyword evidence="11 13" id="KW-0472">Membrane</keyword>
<comment type="subcellular location">
    <subcellularLocation>
        <location evidence="2">Cell membrane</location>
        <topology evidence="2">Multi-pass membrane protein</topology>
    </subcellularLocation>
</comment>
<keyword evidence="7 13" id="KW-0812">Transmembrane</keyword>
<evidence type="ECO:0000256" key="11">
    <source>
        <dbReference type="ARBA" id="ARBA00023136"/>
    </source>
</evidence>
<dbReference type="CDD" id="cd06225">
    <property type="entry name" value="HAMP"/>
    <property type="match status" value="1"/>
</dbReference>
<dbReference type="InterPro" id="IPR000014">
    <property type="entry name" value="PAS"/>
</dbReference>
<feature type="domain" description="PAC" evidence="17">
    <location>
        <begin position="575"/>
        <end position="628"/>
    </location>
</feature>
<dbReference type="Gene3D" id="3.30.450.20">
    <property type="entry name" value="PAS domain"/>
    <property type="match status" value="4"/>
</dbReference>
<evidence type="ECO:0000256" key="10">
    <source>
        <dbReference type="ARBA" id="ARBA00023012"/>
    </source>
</evidence>
<dbReference type="CDD" id="cd00130">
    <property type="entry name" value="PAS"/>
    <property type="match status" value="2"/>
</dbReference>
<feature type="domain" description="HAMP" evidence="18">
    <location>
        <begin position="293"/>
        <end position="346"/>
    </location>
</feature>
<keyword evidence="10" id="KW-0902">Two-component regulatory system</keyword>
<keyword evidence="19" id="KW-0067">ATP-binding</keyword>
<evidence type="ECO:0000256" key="2">
    <source>
        <dbReference type="ARBA" id="ARBA00004651"/>
    </source>
</evidence>
<name>A0ABV0K6J3_9CYAN</name>
<dbReference type="SMART" id="SM00091">
    <property type="entry name" value="PAS"/>
    <property type="match status" value="2"/>
</dbReference>
<dbReference type="CDD" id="cd12915">
    <property type="entry name" value="PDC2_DGC_like"/>
    <property type="match status" value="1"/>
</dbReference>
<sequence>MLLVLLAVVPALGLILYTAAVQRRTAAVEAQENLLRLTKFAAAHQRQTSEGARQLLIALSQMPDLREGDAEACNQLLANLLRQYQAYAGLAVANREGYTICSTPAESPLYVGDRQYFQLARDTRDFAIGNYQVGRITKQADLSFGYPVLDDAGQVQAVVIAALDLAWLNQLATAVDLPKEAVMTVTDRNGTVLVRYPVSPSWVGVSLPDSPMTQIMLAQQEGTAVARGLDGVERLYGFTTLGDSPADQAVHIRIGVPKSLVVAESNWLLLQNLLALAGVTALALAAAWIGGDVFLTRKVKSLVKTAHQLRGGNLGTRTELSDQFGELGQLAQAFDEMAVALEAREQAIAALNQDMQTLFEVIPIGVLIAQDAEFRQVKSNPAFAQILGLDPQENVSYPPVETSPPAYKILREGRELAPHEFPLCHAAIHNTEIKGTEIDVVRGDGSQFNLFGYAKPVLDHQGQVRGSVAAFLDISDRKQAELEREQLLHRLETSLGQLEAVINSMTEGLVIADPEGHIVTFNPVALALHGYDSVDQVQQSISEFADLFEAEDLQGQSISLEQWPMVMALRGETFSDYGIQVRRRDTGKTWIGSYSGTPVQDKQGRIILAIITVRDITAKRQAQLELTRSLAAERAARAEAEAANRIKDEFLAVLSHELRTPLNPILGWSKLLRSRQYDAATTDRALETIERNAQLQTQLIGDLLDVSRILQGKLQLDYRAVDLRTTIQAAIETVQLAANTKAVEIQTVFDVAVGRVSGDANRLQQVVWNLLSNAVKFSPSGGRVEVTLERVMDNSPWPWSALPSPGDSPALPAQAAQIKVTDSGQGIAPEFLPHVFDTFRQADSATTRQFGGLGLGLAIARHIVEMHGGTIAATSPGLGLGATFVVRLPLLETWLEAEVGLPAAPEGADPAPLKGLRVLLVDDEMDTRDVFSFLLEQAGAEVVAVASAAAALTALTQLKPDLLLSDIGMPNTDGYQLMRQIRTLPPEQGGTIAAIALTAYAGELDQQQALAAGFQLHLAKPVEPKDLMKAIATLGLGHASPA</sequence>
<dbReference type="PANTHER" id="PTHR43547">
    <property type="entry name" value="TWO-COMPONENT HISTIDINE KINASE"/>
    <property type="match status" value="1"/>
</dbReference>
<evidence type="ECO:0000256" key="6">
    <source>
        <dbReference type="ARBA" id="ARBA00022679"/>
    </source>
</evidence>
<dbReference type="SUPFAM" id="SSF47384">
    <property type="entry name" value="Homodimeric domain of signal transducing histidine kinase"/>
    <property type="match status" value="1"/>
</dbReference>
<dbReference type="InterPro" id="IPR003661">
    <property type="entry name" value="HisK_dim/P_dom"/>
</dbReference>
<dbReference type="SMART" id="SM00448">
    <property type="entry name" value="REC"/>
    <property type="match status" value="1"/>
</dbReference>
<dbReference type="InterPro" id="IPR005467">
    <property type="entry name" value="His_kinase_dom"/>
</dbReference>
<accession>A0ABV0K6J3</accession>
<dbReference type="InterPro" id="IPR003594">
    <property type="entry name" value="HATPase_dom"/>
</dbReference>
<dbReference type="CDD" id="cd12914">
    <property type="entry name" value="PDC1_DGC_like"/>
    <property type="match status" value="1"/>
</dbReference>
<evidence type="ECO:0000256" key="4">
    <source>
        <dbReference type="ARBA" id="ARBA00022475"/>
    </source>
</evidence>
<dbReference type="PRINTS" id="PR00344">
    <property type="entry name" value="BCTRLSENSOR"/>
</dbReference>
<dbReference type="InterPro" id="IPR004358">
    <property type="entry name" value="Sig_transdc_His_kin-like_C"/>
</dbReference>
<dbReference type="PROSITE" id="PS50112">
    <property type="entry name" value="PAS"/>
    <property type="match status" value="1"/>
</dbReference>
<dbReference type="Pfam" id="PF02518">
    <property type="entry name" value="HATPase_c"/>
    <property type="match status" value="1"/>
</dbReference>
<evidence type="ECO:0000256" key="3">
    <source>
        <dbReference type="ARBA" id="ARBA00012438"/>
    </source>
</evidence>
<reference evidence="19 20" key="1">
    <citation type="submission" date="2022-04" db="EMBL/GenBank/DDBJ databases">
        <title>Positive selection, recombination, and allopatry shape intraspecific diversity of widespread and dominant cyanobacteria.</title>
        <authorList>
            <person name="Wei J."/>
            <person name="Shu W."/>
            <person name="Hu C."/>
        </authorList>
    </citation>
    <scope>NUCLEOTIDE SEQUENCE [LARGE SCALE GENOMIC DNA]</scope>
    <source>
        <strain evidence="19 20">DQ-A4</strain>
    </source>
</reference>
<dbReference type="SUPFAM" id="SSF55785">
    <property type="entry name" value="PYP-like sensor domain (PAS domain)"/>
    <property type="match status" value="2"/>
</dbReference>
<dbReference type="PROSITE" id="PS50885">
    <property type="entry name" value="HAMP"/>
    <property type="match status" value="1"/>
</dbReference>
<evidence type="ECO:0000256" key="5">
    <source>
        <dbReference type="ARBA" id="ARBA00022553"/>
    </source>
</evidence>
<dbReference type="GO" id="GO:0005524">
    <property type="term" value="F:ATP binding"/>
    <property type="evidence" value="ECO:0007669"/>
    <property type="project" value="UniProtKB-KW"/>
</dbReference>
<feature type="domain" description="PAS" evidence="16">
    <location>
        <begin position="494"/>
        <end position="552"/>
    </location>
</feature>
<dbReference type="InterPro" id="IPR001610">
    <property type="entry name" value="PAC"/>
</dbReference>
<keyword evidence="9 13" id="KW-1133">Transmembrane helix</keyword>
<dbReference type="Gene3D" id="3.40.50.2300">
    <property type="match status" value="1"/>
</dbReference>
<dbReference type="InterPro" id="IPR036890">
    <property type="entry name" value="HATPase_C_sf"/>
</dbReference>
<evidence type="ECO:0000256" key="12">
    <source>
        <dbReference type="PROSITE-ProRule" id="PRU00169"/>
    </source>
</evidence>
<keyword evidence="5 12" id="KW-0597">Phosphoprotein</keyword>
<keyword evidence="20" id="KW-1185">Reference proteome</keyword>
<evidence type="ECO:0000256" key="7">
    <source>
        <dbReference type="ARBA" id="ARBA00022692"/>
    </source>
</evidence>
<feature type="transmembrane region" description="Helical" evidence="13">
    <location>
        <begin position="273"/>
        <end position="295"/>
    </location>
</feature>
<proteinExistence type="predicted"/>